<dbReference type="SUPFAM" id="SSF109854">
    <property type="entry name" value="DinB/YfiT-like putative metalloenzymes"/>
    <property type="match status" value="1"/>
</dbReference>
<proteinExistence type="predicted"/>
<evidence type="ECO:0000313" key="2">
    <source>
        <dbReference type="Proteomes" id="UP000199534"/>
    </source>
</evidence>
<dbReference type="OrthoDB" id="893570at2"/>
<sequence length="178" mass="20088">MGTELSSKKEQADWLDAFKTSCVFRLSESRRMLEICREQLEEEYFWARPNPSSNSIGNLLLHLSGNLRQYLLSGLAGAPDTRDRDREFLPEPQGNPGEVWELFLSTLDQGILAIKEADADSLLSTRTVQGFELTGMGMVVHAVEHLSYHTGQIAFALKLRNDQDLGFYDGIDLNIHNE</sequence>
<dbReference type="Pfam" id="PF07609">
    <property type="entry name" value="DUF1572"/>
    <property type="match status" value="1"/>
</dbReference>
<gene>
    <name evidence="1" type="ORF">SAMN04490243_1838</name>
</gene>
<evidence type="ECO:0000313" key="1">
    <source>
        <dbReference type="EMBL" id="SFR46694.1"/>
    </source>
</evidence>
<dbReference type="EMBL" id="FOYQ01000002">
    <property type="protein sequence ID" value="SFR46694.1"/>
    <property type="molecule type" value="Genomic_DNA"/>
</dbReference>
<dbReference type="STRING" id="400055.SAMN04490243_1838"/>
<accession>A0A1I6GWR4</accession>
<reference evidence="1 2" key="1">
    <citation type="submission" date="2016-10" db="EMBL/GenBank/DDBJ databases">
        <authorList>
            <person name="de Groot N.N."/>
        </authorList>
    </citation>
    <scope>NUCLEOTIDE SEQUENCE [LARGE SCALE GENOMIC DNA]</scope>
    <source>
        <strain evidence="1 2">DSM 21019</strain>
    </source>
</reference>
<dbReference type="InterPro" id="IPR011466">
    <property type="entry name" value="DUF1572"/>
</dbReference>
<dbReference type="Gene3D" id="1.20.120.450">
    <property type="entry name" value="dinb family like domain"/>
    <property type="match status" value="1"/>
</dbReference>
<protein>
    <recommendedName>
        <fullName evidence="3">DinB superfamily protein</fullName>
    </recommendedName>
</protein>
<keyword evidence="2" id="KW-1185">Reference proteome</keyword>
<organism evidence="1 2">
    <name type="scientific">Robiginitalea myxolifaciens</name>
    <dbReference type="NCBI Taxonomy" id="400055"/>
    <lineage>
        <taxon>Bacteria</taxon>
        <taxon>Pseudomonadati</taxon>
        <taxon>Bacteroidota</taxon>
        <taxon>Flavobacteriia</taxon>
        <taxon>Flavobacteriales</taxon>
        <taxon>Flavobacteriaceae</taxon>
        <taxon>Robiginitalea</taxon>
    </lineage>
</organism>
<dbReference type="AlphaFoldDB" id="A0A1I6GWR4"/>
<dbReference type="RefSeq" id="WP_092982309.1">
    <property type="nucleotide sequence ID" value="NZ_FOYQ01000002.1"/>
</dbReference>
<dbReference type="Proteomes" id="UP000199534">
    <property type="component" value="Unassembled WGS sequence"/>
</dbReference>
<evidence type="ECO:0008006" key="3">
    <source>
        <dbReference type="Google" id="ProtNLM"/>
    </source>
</evidence>
<dbReference type="InterPro" id="IPR034660">
    <property type="entry name" value="DinB/YfiT-like"/>
</dbReference>
<name>A0A1I6GWR4_9FLAO</name>